<organism evidence="1 2">
    <name type="scientific">Prevotella bivia</name>
    <dbReference type="NCBI Taxonomy" id="28125"/>
    <lineage>
        <taxon>Bacteria</taxon>
        <taxon>Pseudomonadati</taxon>
        <taxon>Bacteroidota</taxon>
        <taxon>Bacteroidia</taxon>
        <taxon>Bacteroidales</taxon>
        <taxon>Prevotellaceae</taxon>
        <taxon>Prevotella</taxon>
    </lineage>
</organism>
<dbReference type="EMBL" id="LTAG01000136">
    <property type="protein sequence ID" value="KXO14524.1"/>
    <property type="molecule type" value="Genomic_DNA"/>
</dbReference>
<name>A0A137SQ42_9BACT</name>
<dbReference type="RefSeq" id="WP_061315602.1">
    <property type="nucleotide sequence ID" value="NZ_KQ965725.1"/>
</dbReference>
<protein>
    <submittedName>
        <fullName evidence="1">Uncharacterized protein</fullName>
    </submittedName>
</protein>
<sequence length="139" mass="16389">MASDKSRKKVAKKYGDMPDKWDDWHVRLPDPKDQIRVIDLYQKSGSMSKSEFVRARLLGEHFKVITVDKSAVEYYRKLSELTAQVHKIGINYNQVVRFLHITERETTTQNLLQELIHLTKELIALQEQTVSLTIDYRER</sequence>
<reference evidence="1 2" key="1">
    <citation type="submission" date="2016-02" db="EMBL/GenBank/DDBJ databases">
        <authorList>
            <person name="Wen L."/>
            <person name="He K."/>
            <person name="Yang H."/>
        </authorList>
    </citation>
    <scope>NUCLEOTIDE SEQUENCE [LARGE SCALE GENOMIC DNA]</scope>
    <source>
        <strain evidence="1 2">GED7880</strain>
    </source>
</reference>
<dbReference type="AlphaFoldDB" id="A0A137SQ42"/>
<gene>
    <name evidence="1" type="ORF">HMPREF3202_02431</name>
</gene>
<accession>A0A137SQ42</accession>
<comment type="caution">
    <text evidence="1">The sequence shown here is derived from an EMBL/GenBank/DDBJ whole genome shotgun (WGS) entry which is preliminary data.</text>
</comment>
<evidence type="ECO:0000313" key="2">
    <source>
        <dbReference type="Proteomes" id="UP000070093"/>
    </source>
</evidence>
<evidence type="ECO:0000313" key="1">
    <source>
        <dbReference type="EMBL" id="KXO14524.1"/>
    </source>
</evidence>
<dbReference type="eggNOG" id="ENOG5033WIF">
    <property type="taxonomic scope" value="Bacteria"/>
</dbReference>
<proteinExistence type="predicted"/>
<dbReference type="PATRIC" id="fig|28125.4.peg.2424"/>
<dbReference type="Pfam" id="PF19514">
    <property type="entry name" value="MobC_2"/>
    <property type="match status" value="1"/>
</dbReference>
<dbReference type="InterPro" id="IPR045788">
    <property type="entry name" value="MobC_2"/>
</dbReference>
<dbReference type="STRING" id="28125.HMPREF3202_02431"/>
<dbReference type="Proteomes" id="UP000070093">
    <property type="component" value="Unassembled WGS sequence"/>
</dbReference>